<organism evidence="1">
    <name type="scientific">Cupriavidus taiwanensis</name>
    <dbReference type="NCBI Taxonomy" id="164546"/>
    <lineage>
        <taxon>Bacteria</taxon>
        <taxon>Pseudomonadati</taxon>
        <taxon>Pseudomonadota</taxon>
        <taxon>Betaproteobacteria</taxon>
        <taxon>Burkholderiales</taxon>
        <taxon>Burkholderiaceae</taxon>
        <taxon>Cupriavidus</taxon>
    </lineage>
</organism>
<protein>
    <submittedName>
        <fullName evidence="1">Uncharacterized protein</fullName>
    </submittedName>
</protein>
<reference evidence="1" key="1">
    <citation type="submission" date="2018-01" db="EMBL/GenBank/DDBJ databases">
        <authorList>
            <person name="Clerissi C."/>
        </authorList>
    </citation>
    <scope>NUCLEOTIDE SEQUENCE</scope>
    <source>
        <strain evidence="1">Cupriavidus taiwanensis STM 8556</strain>
    </source>
</reference>
<name>A0A375EAS2_9BURK</name>
<dbReference type="Proteomes" id="UP000256952">
    <property type="component" value="Chromosome CBM2613_b"/>
</dbReference>
<dbReference type="AlphaFoldDB" id="A0A375EAS2"/>
<accession>A0A375EAS2</accession>
<evidence type="ECO:0000313" key="1">
    <source>
        <dbReference type="EMBL" id="SOZ70812.1"/>
    </source>
</evidence>
<comment type="caution">
    <text evidence="1">The sequence shown here is derived from an EMBL/GenBank/DDBJ whole genome shotgun (WGS) entry which is preliminary data.</text>
</comment>
<proteinExistence type="predicted"/>
<sequence>MADAIAVGAVTSVGRRSHLDCLPGCEFRRAQSVAGQYALMQPSELFYDQRLHVVTVGRGHFCQDDLPNNG</sequence>
<gene>
    <name evidence="1" type="ORF">CBM2613_B170251</name>
</gene>
<dbReference type="EMBL" id="OFTH01000042">
    <property type="protein sequence ID" value="SOZ70812.1"/>
    <property type="molecule type" value="Genomic_DNA"/>
</dbReference>